<dbReference type="AlphaFoldDB" id="A0AAD6ZWX4"/>
<reference evidence="1" key="1">
    <citation type="submission" date="2023-03" db="EMBL/GenBank/DDBJ databases">
        <title>Massive genome expansion in bonnet fungi (Mycena s.s.) driven by repeated elements and novel gene families across ecological guilds.</title>
        <authorList>
            <consortium name="Lawrence Berkeley National Laboratory"/>
            <person name="Harder C.B."/>
            <person name="Miyauchi S."/>
            <person name="Viragh M."/>
            <person name="Kuo A."/>
            <person name="Thoen E."/>
            <person name="Andreopoulos B."/>
            <person name="Lu D."/>
            <person name="Skrede I."/>
            <person name="Drula E."/>
            <person name="Henrissat B."/>
            <person name="Morin E."/>
            <person name="Kohler A."/>
            <person name="Barry K."/>
            <person name="LaButti K."/>
            <person name="Morin E."/>
            <person name="Salamov A."/>
            <person name="Lipzen A."/>
            <person name="Mereny Z."/>
            <person name="Hegedus B."/>
            <person name="Baldrian P."/>
            <person name="Stursova M."/>
            <person name="Weitz H."/>
            <person name="Taylor A."/>
            <person name="Grigoriev I.V."/>
            <person name="Nagy L.G."/>
            <person name="Martin F."/>
            <person name="Kauserud H."/>
        </authorList>
    </citation>
    <scope>NUCLEOTIDE SEQUENCE</scope>
    <source>
        <strain evidence="1">CBHHK002</strain>
    </source>
</reference>
<dbReference type="Proteomes" id="UP001218218">
    <property type="component" value="Unassembled WGS sequence"/>
</dbReference>
<name>A0AAD6ZWX4_9AGAR</name>
<comment type="caution">
    <text evidence="1">The sequence shown here is derived from an EMBL/GenBank/DDBJ whole genome shotgun (WGS) entry which is preliminary data.</text>
</comment>
<dbReference type="CDD" id="cd21075">
    <property type="entry name" value="DBD_XPA-like"/>
    <property type="match status" value="1"/>
</dbReference>
<sequence length="132" mass="14492">MPKATTKTPKLAQRSGRWITKTAAMKTYNLGSSDMDAILPVSDVRNPRNYLMRVKAYNIRDVVALARRIRSSSQSLGYAVALESVQIDRIRPVRELPNPHSAGTMRFYNRCDVQVLADSIAAAAAAPTGTSI</sequence>
<protein>
    <submittedName>
        <fullName evidence="1">Uncharacterized protein</fullName>
    </submittedName>
</protein>
<organism evidence="1 2">
    <name type="scientific">Mycena albidolilacea</name>
    <dbReference type="NCBI Taxonomy" id="1033008"/>
    <lineage>
        <taxon>Eukaryota</taxon>
        <taxon>Fungi</taxon>
        <taxon>Dikarya</taxon>
        <taxon>Basidiomycota</taxon>
        <taxon>Agaricomycotina</taxon>
        <taxon>Agaricomycetes</taxon>
        <taxon>Agaricomycetidae</taxon>
        <taxon>Agaricales</taxon>
        <taxon>Marasmiineae</taxon>
        <taxon>Mycenaceae</taxon>
        <taxon>Mycena</taxon>
    </lineage>
</organism>
<accession>A0AAD6ZWX4</accession>
<dbReference type="EMBL" id="JARIHO010000023">
    <property type="protein sequence ID" value="KAJ7343194.1"/>
    <property type="molecule type" value="Genomic_DNA"/>
</dbReference>
<evidence type="ECO:0000313" key="1">
    <source>
        <dbReference type="EMBL" id="KAJ7343194.1"/>
    </source>
</evidence>
<gene>
    <name evidence="1" type="ORF">DFH08DRAFT_1009633</name>
</gene>
<evidence type="ECO:0000313" key="2">
    <source>
        <dbReference type="Proteomes" id="UP001218218"/>
    </source>
</evidence>
<keyword evidence="2" id="KW-1185">Reference proteome</keyword>
<proteinExistence type="predicted"/>